<evidence type="ECO:0000256" key="6">
    <source>
        <dbReference type="ARBA" id="ARBA00046368"/>
    </source>
</evidence>
<dbReference type="OrthoDB" id="6435218at2759"/>
<accession>A0A310S3X2</accession>
<dbReference type="AlphaFoldDB" id="A0A310S3X2"/>
<keyword evidence="3" id="KW-0539">Nucleus</keyword>
<dbReference type="PANTHER" id="PTHR45625">
    <property type="entry name" value="PEPTIDYL-PROLYL CIS-TRANS ISOMERASE-RELATED"/>
    <property type="match status" value="1"/>
</dbReference>
<evidence type="ECO:0000256" key="2">
    <source>
        <dbReference type="ARBA" id="ARBA00007365"/>
    </source>
</evidence>
<dbReference type="InterPro" id="IPR044666">
    <property type="entry name" value="Cyclophilin_A-like"/>
</dbReference>
<evidence type="ECO:0000259" key="8">
    <source>
        <dbReference type="PROSITE" id="PS50072"/>
    </source>
</evidence>
<dbReference type="PRINTS" id="PR00153">
    <property type="entry name" value="CSAPPISMRASE"/>
</dbReference>
<evidence type="ECO:0000256" key="5">
    <source>
        <dbReference type="ARBA" id="ARBA00042090"/>
    </source>
</evidence>
<gene>
    <name evidence="9" type="ORF">WN48_06713</name>
</gene>
<proteinExistence type="inferred from homology"/>
<comment type="similarity">
    <text evidence="2">Belongs to the cyclophilin-type PPIase family.</text>
</comment>
<evidence type="ECO:0000256" key="3">
    <source>
        <dbReference type="ARBA" id="ARBA00023242"/>
    </source>
</evidence>
<dbReference type="GO" id="GO:0071013">
    <property type="term" value="C:catalytic step 2 spliceosome"/>
    <property type="evidence" value="ECO:0007669"/>
    <property type="project" value="TreeGrafter"/>
</dbReference>
<evidence type="ECO:0000256" key="7">
    <source>
        <dbReference type="SAM" id="MobiDB-lite"/>
    </source>
</evidence>
<evidence type="ECO:0000256" key="4">
    <source>
        <dbReference type="ARBA" id="ARBA00040027"/>
    </source>
</evidence>
<dbReference type="PROSITE" id="PS50072">
    <property type="entry name" value="CSA_PPIASE_2"/>
    <property type="match status" value="1"/>
</dbReference>
<dbReference type="Gene3D" id="2.40.100.10">
    <property type="entry name" value="Cyclophilin-like"/>
    <property type="match status" value="1"/>
</dbReference>
<keyword evidence="9" id="KW-0413">Isomerase</keyword>
<keyword evidence="10" id="KW-1185">Reference proteome</keyword>
<feature type="domain" description="PPIase cyclophilin-type" evidence="8">
    <location>
        <begin position="230"/>
        <end position="368"/>
    </location>
</feature>
<organism evidence="9 10">
    <name type="scientific">Eufriesea mexicana</name>
    <dbReference type="NCBI Taxonomy" id="516756"/>
    <lineage>
        <taxon>Eukaryota</taxon>
        <taxon>Metazoa</taxon>
        <taxon>Ecdysozoa</taxon>
        <taxon>Arthropoda</taxon>
        <taxon>Hexapoda</taxon>
        <taxon>Insecta</taxon>
        <taxon>Pterygota</taxon>
        <taxon>Neoptera</taxon>
        <taxon>Endopterygota</taxon>
        <taxon>Hymenoptera</taxon>
        <taxon>Apocrita</taxon>
        <taxon>Aculeata</taxon>
        <taxon>Apoidea</taxon>
        <taxon>Anthophila</taxon>
        <taxon>Apidae</taxon>
        <taxon>Eufriesea</taxon>
    </lineage>
</organism>
<dbReference type="PANTHER" id="PTHR45625:SF6">
    <property type="entry name" value="SPLICEOSOME-ASSOCIATED PROTEIN CWC27 HOMOLOG"/>
    <property type="match status" value="1"/>
</dbReference>
<dbReference type="InterPro" id="IPR029000">
    <property type="entry name" value="Cyclophilin-like_dom_sf"/>
</dbReference>
<feature type="compositionally biased region" description="Basic and acidic residues" evidence="7">
    <location>
        <begin position="454"/>
        <end position="464"/>
    </location>
</feature>
<evidence type="ECO:0000313" key="9">
    <source>
        <dbReference type="EMBL" id="OAD46944.1"/>
    </source>
</evidence>
<protein>
    <recommendedName>
        <fullName evidence="4">Spliceosome-associated protein CWC27 homolog</fullName>
    </recommendedName>
    <alternativeName>
        <fullName evidence="5">Probable inactive peptidyl-prolyl cis-trans isomerase CWC27 homolog</fullName>
    </alternativeName>
</protein>
<dbReference type="InterPro" id="IPR002130">
    <property type="entry name" value="Cyclophilin-type_PPIase_dom"/>
</dbReference>
<sequence>MLFRNIRTIGYVRNIVGVFTSGATKQVKGFVTNLSRSGYLTVNMCSVRRNEQAHVTVEKCYTHGIAPAYRHRGQELYFNVGAGVYKEEREVLMKSVRTGNAYYAVLRNRKRAIYVSTEKYVWHRHANMRIIEEMDHVQLNDGAEVYKGKTEIQMKAVRRGNTYYIRSKKWKGSTYVPTEKDVWHRHTNMRIIEEMENEQSGLGNYKTGIMGLWHIELIGPVRPMLKGDKELWVKETPKTCRNFIQLCMDGYWDDTIFHRIIKGFITHGGDPTDIGEGGKIYGEPFKEDFRTRLRFCGRGLIAGGYVRENDNGFQFFFTLGSTLEFHNKHTIFCKGTEETICNMLKLEEALVDENDKPLYPPRLIKPTILNNQFSDIIPRIIVQECEGVKESSEIKTAMIQNQAHNQLSNHLDLHIKKGKEGSGDWESDDEVKTQEKLEVIKKEKVVMKRRRKNTLRDTRKEPKKVQNYKIGNVEDDKGIKENE</sequence>
<dbReference type="Pfam" id="PF00160">
    <property type="entry name" value="Pro_isomerase"/>
    <property type="match status" value="1"/>
</dbReference>
<name>A0A310S3X2_9HYME</name>
<feature type="compositionally biased region" description="Basic and acidic residues" evidence="7">
    <location>
        <begin position="472"/>
        <end position="483"/>
    </location>
</feature>
<dbReference type="EMBL" id="KQ804048">
    <property type="protein sequence ID" value="OAD46944.1"/>
    <property type="molecule type" value="Genomic_DNA"/>
</dbReference>
<feature type="region of interest" description="Disordered" evidence="7">
    <location>
        <begin position="448"/>
        <end position="483"/>
    </location>
</feature>
<dbReference type="SUPFAM" id="SSF50891">
    <property type="entry name" value="Cyclophilin-like"/>
    <property type="match status" value="1"/>
</dbReference>
<dbReference type="Proteomes" id="UP000250275">
    <property type="component" value="Unassembled WGS sequence"/>
</dbReference>
<reference evidence="9 10" key="1">
    <citation type="submission" date="2015-07" db="EMBL/GenBank/DDBJ databases">
        <title>The genome of Eufriesea mexicana.</title>
        <authorList>
            <person name="Pan H."/>
            <person name="Kapheim K."/>
        </authorList>
    </citation>
    <scope>NUCLEOTIDE SEQUENCE [LARGE SCALE GENOMIC DNA]</scope>
    <source>
        <strain evidence="9">0111107269</strain>
        <tissue evidence="9">Whole body</tissue>
    </source>
</reference>
<dbReference type="GO" id="GO:0003755">
    <property type="term" value="F:peptidyl-prolyl cis-trans isomerase activity"/>
    <property type="evidence" value="ECO:0007669"/>
    <property type="project" value="InterPro"/>
</dbReference>
<comment type="subunit">
    <text evidence="6">Part of the activated spliceosome B/catalytic step 1 spliceosome, one of the forms of the spliceosome which has a well-formed active site but still cannot catalyze the branching reaction and is composed at least of 52 proteins, the U2, U5 and U6 snRNAs and the pre-mRNA. Recruited during early steps of activated spliceosome B maturation, it is probably one of the first proteins released from this complex as he matures to the spliceosome C complex. Component of the minor spliceosome, which splices U12-type introns.</text>
</comment>
<evidence type="ECO:0000313" key="10">
    <source>
        <dbReference type="Proteomes" id="UP000250275"/>
    </source>
</evidence>
<evidence type="ECO:0000256" key="1">
    <source>
        <dbReference type="ARBA" id="ARBA00004123"/>
    </source>
</evidence>
<comment type="subcellular location">
    <subcellularLocation>
        <location evidence="1">Nucleus</location>
    </subcellularLocation>
</comment>